<dbReference type="Proteomes" id="UP000239068">
    <property type="component" value="Unassembled WGS sequence"/>
</dbReference>
<dbReference type="EMBL" id="MSCM01000001">
    <property type="protein sequence ID" value="PQJ82040.1"/>
    <property type="molecule type" value="Genomic_DNA"/>
</dbReference>
<sequence>MTIFSNDLVLELPDIKKLEFIKINKNYLKVILINAFLFFTPLFIGLIVMHQYVFTAEINEFIVPIYGIFIAFFGFIIWYLLLSFTKRKYALREKDISYKSGLLVRKITTVPFSRIQHVETDEKLISRVFGLSSISVYTAGDSSDDLVIKGITKKTALKIKEFITTKINE</sequence>
<dbReference type="AlphaFoldDB" id="A0A2S7WWR3"/>
<dbReference type="OrthoDB" id="1524472at2"/>
<keyword evidence="4" id="KW-1185">Reference proteome</keyword>
<dbReference type="Pfam" id="PF03703">
    <property type="entry name" value="bPH_2"/>
    <property type="match status" value="1"/>
</dbReference>
<protein>
    <recommendedName>
        <fullName evidence="2">YdbS-like PH domain-containing protein</fullName>
    </recommendedName>
</protein>
<feature type="domain" description="YdbS-like PH" evidence="2">
    <location>
        <begin position="87"/>
        <end position="163"/>
    </location>
</feature>
<dbReference type="RefSeq" id="WP_105020611.1">
    <property type="nucleotide sequence ID" value="NZ_MSCM01000001.1"/>
</dbReference>
<organism evidence="3 4">
    <name type="scientific">Polaribacter glomeratus</name>
    <dbReference type="NCBI Taxonomy" id="102"/>
    <lineage>
        <taxon>Bacteria</taxon>
        <taxon>Pseudomonadati</taxon>
        <taxon>Bacteroidota</taxon>
        <taxon>Flavobacteriia</taxon>
        <taxon>Flavobacteriales</taxon>
        <taxon>Flavobacteriaceae</taxon>
    </lineage>
</organism>
<evidence type="ECO:0000313" key="3">
    <source>
        <dbReference type="EMBL" id="PQJ82040.1"/>
    </source>
</evidence>
<evidence type="ECO:0000313" key="4">
    <source>
        <dbReference type="Proteomes" id="UP000239068"/>
    </source>
</evidence>
<keyword evidence="1" id="KW-1133">Transmembrane helix</keyword>
<comment type="caution">
    <text evidence="3">The sequence shown here is derived from an EMBL/GenBank/DDBJ whole genome shotgun (WGS) entry which is preliminary data.</text>
</comment>
<dbReference type="PANTHER" id="PTHR34473:SF3">
    <property type="entry name" value="TRANSMEMBRANE PROTEIN-RELATED"/>
    <property type="match status" value="1"/>
</dbReference>
<reference evidence="3 4" key="1">
    <citation type="submission" date="2016-12" db="EMBL/GenBank/DDBJ databases">
        <title>Trade-off between light-utilization and light-protection in marine flavobacteria.</title>
        <authorList>
            <person name="Kumagai Y."/>
            <person name="Yoshizawa S."/>
            <person name="Kogure K."/>
            <person name="Iwasaki W."/>
        </authorList>
    </citation>
    <scope>NUCLEOTIDE SEQUENCE [LARGE SCALE GENOMIC DNA]</scope>
    <source>
        <strain evidence="3 4">ATCC 43844</strain>
    </source>
</reference>
<feature type="transmembrane region" description="Helical" evidence="1">
    <location>
        <begin position="27"/>
        <end position="49"/>
    </location>
</feature>
<name>A0A2S7WWR3_9FLAO</name>
<dbReference type="PANTHER" id="PTHR34473">
    <property type="entry name" value="UPF0699 TRANSMEMBRANE PROTEIN YDBS"/>
    <property type="match status" value="1"/>
</dbReference>
<evidence type="ECO:0000256" key="1">
    <source>
        <dbReference type="SAM" id="Phobius"/>
    </source>
</evidence>
<dbReference type="InterPro" id="IPR005182">
    <property type="entry name" value="YdbS-like_PH"/>
</dbReference>
<keyword evidence="1" id="KW-0472">Membrane</keyword>
<accession>A0A2S7WWR3</accession>
<gene>
    <name evidence="3" type="ORF">BTO16_05380</name>
</gene>
<evidence type="ECO:0000259" key="2">
    <source>
        <dbReference type="Pfam" id="PF03703"/>
    </source>
</evidence>
<feature type="transmembrane region" description="Helical" evidence="1">
    <location>
        <begin position="61"/>
        <end position="82"/>
    </location>
</feature>
<proteinExistence type="predicted"/>
<keyword evidence="1" id="KW-0812">Transmembrane</keyword>